<feature type="active site" description="Proton acceptor" evidence="4 5">
    <location>
        <position position="126"/>
    </location>
</feature>
<dbReference type="EC" id="2.3.1.286" evidence="4"/>
<feature type="binding site" evidence="4">
    <location>
        <position position="40"/>
    </location>
    <ligand>
        <name>NAD(+)</name>
        <dbReference type="ChEBI" id="CHEBI:57540"/>
    </ligand>
</feature>
<feature type="binding site" evidence="4">
    <location>
        <position position="242"/>
    </location>
    <ligand>
        <name>NAD(+)</name>
        <dbReference type="ChEBI" id="CHEBI:57540"/>
    </ligand>
</feature>
<protein>
    <recommendedName>
        <fullName evidence="4">NAD-dependent protein deacetylase</fullName>
        <ecNumber evidence="4">2.3.1.286</ecNumber>
    </recommendedName>
    <alternativeName>
        <fullName evidence="4">Regulatory protein SIR2 homolog</fullName>
    </alternativeName>
</protein>
<feature type="binding site" evidence="4">
    <location>
        <position position="40"/>
    </location>
    <ligand>
        <name>nicotinamide</name>
        <dbReference type="ChEBI" id="CHEBI:17154"/>
    </ligand>
</feature>
<feature type="binding site" evidence="4 5">
    <location>
        <position position="162"/>
    </location>
    <ligand>
        <name>Zn(2+)</name>
        <dbReference type="ChEBI" id="CHEBI:29105"/>
    </ligand>
</feature>
<dbReference type="InterPro" id="IPR026590">
    <property type="entry name" value="Ssirtuin_cat_dom"/>
</dbReference>
<dbReference type="PANTHER" id="PTHR11085:SF4">
    <property type="entry name" value="NAD-DEPENDENT PROTEIN DEACYLASE"/>
    <property type="match status" value="1"/>
</dbReference>
<evidence type="ECO:0000256" key="4">
    <source>
        <dbReference type="HAMAP-Rule" id="MF_01968"/>
    </source>
</evidence>
<reference evidence="7 8" key="1">
    <citation type="submission" date="2015-09" db="EMBL/GenBank/DDBJ databases">
        <title>Draft Genome Sequence of the Strain BR 3267 (Bradyrhizobium yuanmingense) recommended as inoculant for cowpea in Brazil.</title>
        <authorList>
            <person name="Simoes-Araujo J.L."/>
            <person name="Zilli J.E."/>
        </authorList>
    </citation>
    <scope>NUCLEOTIDE SEQUENCE [LARGE SCALE GENOMIC DNA]</scope>
    <source>
        <strain evidence="7 8">BR3267</strain>
    </source>
</reference>
<feature type="binding site" evidence="4 5">
    <location>
        <position position="137"/>
    </location>
    <ligand>
        <name>Zn(2+)</name>
        <dbReference type="ChEBI" id="CHEBI:29105"/>
    </ligand>
</feature>
<feature type="binding site" evidence="4">
    <location>
        <position position="201"/>
    </location>
    <ligand>
        <name>NAD(+)</name>
        <dbReference type="ChEBI" id="CHEBI:57540"/>
    </ligand>
</feature>
<dbReference type="InterPro" id="IPR050134">
    <property type="entry name" value="NAD-dep_sirtuin_deacylases"/>
</dbReference>
<dbReference type="STRING" id="108015.GA0061099_1004789"/>
<dbReference type="AlphaFoldDB" id="A0A0R3CB08"/>
<feature type="binding site" evidence="4">
    <location>
        <position position="109"/>
    </location>
    <ligand>
        <name>nicotinamide</name>
        <dbReference type="ChEBI" id="CHEBI:17154"/>
    </ligand>
</feature>
<dbReference type="InterPro" id="IPR003000">
    <property type="entry name" value="Sirtuin"/>
</dbReference>
<feature type="binding site" evidence="4">
    <location>
        <position position="108"/>
    </location>
    <ligand>
        <name>nicotinamide</name>
        <dbReference type="ChEBI" id="CHEBI:17154"/>
    </ligand>
</feature>
<dbReference type="GO" id="GO:0008270">
    <property type="term" value="F:zinc ion binding"/>
    <property type="evidence" value="ECO:0007669"/>
    <property type="project" value="UniProtKB-UniRule"/>
</dbReference>
<dbReference type="Pfam" id="PF02146">
    <property type="entry name" value="SIR2"/>
    <property type="match status" value="1"/>
</dbReference>
<keyword evidence="4 5" id="KW-0862">Zinc</keyword>
<proteinExistence type="inferred from homology"/>
<feature type="binding site" evidence="4">
    <location>
        <position position="126"/>
    </location>
    <ligand>
        <name>NAD(+)</name>
        <dbReference type="ChEBI" id="CHEBI:57540"/>
    </ligand>
</feature>
<dbReference type="Proteomes" id="UP000051380">
    <property type="component" value="Unassembled WGS sequence"/>
</dbReference>
<dbReference type="SUPFAM" id="SSF52467">
    <property type="entry name" value="DHS-like NAD/FAD-binding domain"/>
    <property type="match status" value="1"/>
</dbReference>
<feature type="binding site" evidence="4">
    <location>
        <position position="225"/>
    </location>
    <ligand>
        <name>NAD(+)</name>
        <dbReference type="ChEBI" id="CHEBI:57540"/>
    </ligand>
</feature>
<evidence type="ECO:0000256" key="2">
    <source>
        <dbReference type="ARBA" id="ARBA00022679"/>
    </source>
</evidence>
<feature type="binding site" evidence="4 5">
    <location>
        <position position="159"/>
    </location>
    <ligand>
        <name>Zn(2+)</name>
        <dbReference type="ChEBI" id="CHEBI:29105"/>
    </ligand>
</feature>
<feature type="binding site" evidence="4">
    <location>
        <position position="109"/>
    </location>
    <ligand>
        <name>NAD(+)</name>
        <dbReference type="ChEBI" id="CHEBI:57540"/>
    </ligand>
</feature>
<sequence length="253" mass="27516">MIASDLQSGIERLGDMIAEARTIVPFTGAGISTECGIPDFRSPGGIWTRNRPIPFDEFVASQSARNESWRRRFAMEEVFAAAKPGRGHRALASLYRAGKVPAVITQNIDNLHQASGFAPEHVVELHGNTTYARCIGCGQDYPLDWVRRRFDGDGAAPNCTACDEPVKTATISFGQMMPDEEMQRATALSQACDLFIAIGSSLVVWPAAGFPIMAKRAGARLVIINREPTEQDDIADLVIRHDIGETLGPFVGN</sequence>
<feature type="binding site" evidence="4">
    <location>
        <position position="29"/>
    </location>
    <ligand>
        <name>NAD(+)</name>
        <dbReference type="ChEBI" id="CHEBI:57540"/>
    </ligand>
</feature>
<dbReference type="GO" id="GO:0005737">
    <property type="term" value="C:cytoplasm"/>
    <property type="evidence" value="ECO:0007669"/>
    <property type="project" value="UniProtKB-SubCell"/>
</dbReference>
<feature type="binding site" evidence="4">
    <location>
        <position position="33"/>
    </location>
    <ligand>
        <name>NAD(+)</name>
        <dbReference type="ChEBI" id="CHEBI:57540"/>
    </ligand>
</feature>
<dbReference type="InterPro" id="IPR028628">
    <property type="entry name" value="Sirtuin_class_U"/>
</dbReference>
<comment type="similarity">
    <text evidence="4">Belongs to the sirtuin family. Class U subfamily.</text>
</comment>
<gene>
    <name evidence="4" type="primary">cobB</name>
    <name evidence="7" type="ORF">AOQ72_30560</name>
</gene>
<comment type="function">
    <text evidence="4">NAD-dependent protein deacetylase which modulates the activities of several enzymes which are inactive in their acetylated form.</text>
</comment>
<accession>A0A0R3CB08</accession>
<comment type="catalytic activity">
    <reaction evidence="4">
        <text>N(6)-acetyl-L-lysyl-[protein] + NAD(+) + H2O = 2''-O-acetyl-ADP-D-ribose + nicotinamide + L-lysyl-[protein]</text>
        <dbReference type="Rhea" id="RHEA:43636"/>
        <dbReference type="Rhea" id="RHEA-COMP:9752"/>
        <dbReference type="Rhea" id="RHEA-COMP:10731"/>
        <dbReference type="ChEBI" id="CHEBI:15377"/>
        <dbReference type="ChEBI" id="CHEBI:17154"/>
        <dbReference type="ChEBI" id="CHEBI:29969"/>
        <dbReference type="ChEBI" id="CHEBI:57540"/>
        <dbReference type="ChEBI" id="CHEBI:61930"/>
        <dbReference type="ChEBI" id="CHEBI:83767"/>
        <dbReference type="EC" id="2.3.1.286"/>
    </reaction>
</comment>
<organism evidence="7 8">
    <name type="scientific">Bradyrhizobium yuanmingense</name>
    <dbReference type="NCBI Taxonomy" id="108015"/>
    <lineage>
        <taxon>Bacteria</taxon>
        <taxon>Pseudomonadati</taxon>
        <taxon>Pseudomonadota</taxon>
        <taxon>Alphaproteobacteria</taxon>
        <taxon>Hyphomicrobiales</taxon>
        <taxon>Nitrobacteraceae</taxon>
        <taxon>Bradyrhizobium</taxon>
    </lineage>
</organism>
<feature type="binding site" evidence="4">
    <location>
        <position position="243"/>
    </location>
    <ligand>
        <name>NAD(+)</name>
        <dbReference type="ChEBI" id="CHEBI:57540"/>
    </ligand>
</feature>
<dbReference type="PROSITE" id="PS50305">
    <property type="entry name" value="SIRTUIN"/>
    <property type="match status" value="1"/>
</dbReference>
<dbReference type="InterPro" id="IPR029035">
    <property type="entry name" value="DHS-like_NAD/FAD-binding_dom"/>
</dbReference>
<feature type="binding site" evidence="4">
    <location>
        <position position="106"/>
    </location>
    <ligand>
        <name>NAD(+)</name>
        <dbReference type="ChEBI" id="CHEBI:57540"/>
    </ligand>
</feature>
<evidence type="ECO:0000256" key="5">
    <source>
        <dbReference type="PROSITE-ProRule" id="PRU00236"/>
    </source>
</evidence>
<comment type="subcellular location">
    <subcellularLocation>
        <location evidence="4">Cytoplasm</location>
    </subcellularLocation>
</comment>
<evidence type="ECO:0000256" key="3">
    <source>
        <dbReference type="ARBA" id="ARBA00023027"/>
    </source>
</evidence>
<feature type="binding site" evidence="4">
    <location>
        <position position="41"/>
    </location>
    <ligand>
        <name>NAD(+)</name>
        <dbReference type="ChEBI" id="CHEBI:57540"/>
    </ligand>
</feature>
<evidence type="ECO:0000313" key="8">
    <source>
        <dbReference type="Proteomes" id="UP000051380"/>
    </source>
</evidence>
<name>A0A0R3CB08_9BRAD</name>
<dbReference type="GO" id="GO:0070403">
    <property type="term" value="F:NAD+ binding"/>
    <property type="evidence" value="ECO:0007669"/>
    <property type="project" value="UniProtKB-UniRule"/>
</dbReference>
<feature type="binding site" evidence="4">
    <location>
        <position position="108"/>
    </location>
    <ligand>
        <name>NAD(+)</name>
        <dbReference type="ChEBI" id="CHEBI:57540"/>
    </ligand>
</feature>
<dbReference type="CDD" id="cd01410">
    <property type="entry name" value="SIRT7"/>
    <property type="match status" value="1"/>
</dbReference>
<comment type="cofactor">
    <cofactor evidence="4">
        <name>Zn(2+)</name>
        <dbReference type="ChEBI" id="CHEBI:29105"/>
    </cofactor>
    <text evidence="4">Binds 1 zinc ion per subunit.</text>
</comment>
<dbReference type="GO" id="GO:0017136">
    <property type="term" value="F:histone deacetylase activity, NAD-dependent"/>
    <property type="evidence" value="ECO:0007669"/>
    <property type="project" value="TreeGrafter"/>
</dbReference>
<keyword evidence="2 4" id="KW-0808">Transferase</keyword>
<evidence type="ECO:0000313" key="7">
    <source>
        <dbReference type="EMBL" id="KRP92500.1"/>
    </source>
</evidence>
<dbReference type="EMBL" id="LJYF01000031">
    <property type="protein sequence ID" value="KRP92500.1"/>
    <property type="molecule type" value="Genomic_DNA"/>
</dbReference>
<feature type="binding site" evidence="4">
    <location>
        <position position="200"/>
    </location>
    <ligand>
        <name>NAD(+)</name>
        <dbReference type="ChEBI" id="CHEBI:57540"/>
    </ligand>
</feature>
<dbReference type="Gene3D" id="3.40.50.1220">
    <property type="entry name" value="TPP-binding domain"/>
    <property type="match status" value="1"/>
</dbReference>
<comment type="caution">
    <text evidence="7">The sequence shown here is derived from an EMBL/GenBank/DDBJ whole genome shotgun (WGS) entry which is preliminary data.</text>
</comment>
<feature type="domain" description="Deacetylase sirtuin-type" evidence="6">
    <location>
        <begin position="3"/>
        <end position="253"/>
    </location>
</feature>
<dbReference type="HAMAP" id="MF_01968">
    <property type="entry name" value="Sirtuin_ClassU"/>
    <property type="match status" value="1"/>
</dbReference>
<dbReference type="RefSeq" id="WP_057029132.1">
    <property type="nucleotide sequence ID" value="NZ_LJYF01000031.1"/>
</dbReference>
<feature type="binding site" evidence="4 5">
    <location>
        <position position="134"/>
    </location>
    <ligand>
        <name>Zn(2+)</name>
        <dbReference type="ChEBI" id="CHEBI:29105"/>
    </ligand>
</feature>
<keyword evidence="4 5" id="KW-0479">Metal-binding</keyword>
<dbReference type="Gene3D" id="2.20.28.200">
    <property type="match status" value="1"/>
</dbReference>
<evidence type="ECO:0000256" key="1">
    <source>
        <dbReference type="ARBA" id="ARBA00022490"/>
    </source>
</evidence>
<keyword evidence="3 4" id="KW-0520">NAD</keyword>
<comment type="caution">
    <text evidence="4">Lacks conserved residue(s) required for the propagation of feature annotation.</text>
</comment>
<evidence type="ECO:0000259" key="6">
    <source>
        <dbReference type="PROSITE" id="PS50305"/>
    </source>
</evidence>
<dbReference type="PANTHER" id="PTHR11085">
    <property type="entry name" value="NAD-DEPENDENT PROTEIN DEACYLASE SIRTUIN-5, MITOCHONDRIAL-RELATED"/>
    <property type="match status" value="1"/>
</dbReference>
<keyword evidence="1 4" id="KW-0963">Cytoplasm</keyword>